<dbReference type="KEGG" id="ttf:THTE_4442"/>
<dbReference type="EMBL" id="CP018477">
    <property type="protein sequence ID" value="ASV77043.1"/>
    <property type="molecule type" value="Genomic_DNA"/>
</dbReference>
<name>A0A286RM47_9BACT</name>
<evidence type="ECO:0000313" key="1">
    <source>
        <dbReference type="EMBL" id="ASV77043.1"/>
    </source>
</evidence>
<reference evidence="1 2" key="1">
    <citation type="journal article" name="Front. Microbiol.">
        <title>Sugar Metabolism of the First Thermophilic Planctomycete Thermogutta terrifontis: Comparative Genomic and Transcriptomic Approaches.</title>
        <authorList>
            <person name="Elcheninov A.G."/>
            <person name="Menzel P."/>
            <person name="Gudbergsdottir S.R."/>
            <person name="Slesarev A.I."/>
            <person name="Kadnikov V.V."/>
            <person name="Krogh A."/>
            <person name="Bonch-Osmolovskaya E.A."/>
            <person name="Peng X."/>
            <person name="Kublanov I.V."/>
        </authorList>
    </citation>
    <scope>NUCLEOTIDE SEQUENCE [LARGE SCALE GENOMIC DNA]</scope>
    <source>
        <strain evidence="1 2">R1</strain>
    </source>
</reference>
<protein>
    <submittedName>
        <fullName evidence="1">Uncharacterized protein</fullName>
    </submittedName>
</protein>
<accession>A0A286RM47</accession>
<keyword evidence="2" id="KW-1185">Reference proteome</keyword>
<gene>
    <name evidence="1" type="ORF">THTE_4442</name>
</gene>
<organism evidence="1 2">
    <name type="scientific">Thermogutta terrifontis</name>
    <dbReference type="NCBI Taxonomy" id="1331910"/>
    <lineage>
        <taxon>Bacteria</taxon>
        <taxon>Pseudomonadati</taxon>
        <taxon>Planctomycetota</taxon>
        <taxon>Planctomycetia</taxon>
        <taxon>Pirellulales</taxon>
        <taxon>Thermoguttaceae</taxon>
        <taxon>Thermogutta</taxon>
    </lineage>
</organism>
<dbReference type="AlphaFoldDB" id="A0A286RM47"/>
<proteinExistence type="predicted"/>
<evidence type="ECO:0000313" key="2">
    <source>
        <dbReference type="Proteomes" id="UP000215086"/>
    </source>
</evidence>
<dbReference type="Proteomes" id="UP000215086">
    <property type="component" value="Chromosome"/>
</dbReference>
<sequence>MVLKNTDNFNPNLVRLRHKIGDIIESPYAISIPTWFD</sequence>